<feature type="compositionally biased region" description="Polar residues" evidence="1">
    <location>
        <begin position="228"/>
        <end position="284"/>
    </location>
</feature>
<organism evidence="2 3">
    <name type="scientific">Owenia fusiformis</name>
    <name type="common">Polychaete worm</name>
    <dbReference type="NCBI Taxonomy" id="6347"/>
    <lineage>
        <taxon>Eukaryota</taxon>
        <taxon>Metazoa</taxon>
        <taxon>Spiralia</taxon>
        <taxon>Lophotrochozoa</taxon>
        <taxon>Annelida</taxon>
        <taxon>Polychaeta</taxon>
        <taxon>Sedentaria</taxon>
        <taxon>Canalipalpata</taxon>
        <taxon>Sabellida</taxon>
        <taxon>Oweniida</taxon>
        <taxon>Oweniidae</taxon>
        <taxon>Owenia</taxon>
    </lineage>
</organism>
<feature type="region of interest" description="Disordered" evidence="1">
    <location>
        <begin position="383"/>
        <end position="402"/>
    </location>
</feature>
<dbReference type="Proteomes" id="UP000749559">
    <property type="component" value="Unassembled WGS sequence"/>
</dbReference>
<gene>
    <name evidence="2" type="ORF">OFUS_LOCUS26040</name>
</gene>
<dbReference type="AlphaFoldDB" id="A0A8J1XPX0"/>
<comment type="caution">
    <text evidence="2">The sequence shown here is derived from an EMBL/GenBank/DDBJ whole genome shotgun (WGS) entry which is preliminary data.</text>
</comment>
<feature type="compositionally biased region" description="Polar residues" evidence="1">
    <location>
        <begin position="530"/>
        <end position="547"/>
    </location>
</feature>
<feature type="compositionally biased region" description="Acidic residues" evidence="1">
    <location>
        <begin position="285"/>
        <end position="319"/>
    </location>
</feature>
<proteinExistence type="predicted"/>
<protein>
    <submittedName>
        <fullName evidence="2">Uncharacterized protein</fullName>
    </submittedName>
</protein>
<feature type="region of interest" description="Disordered" evidence="1">
    <location>
        <begin position="453"/>
        <end position="483"/>
    </location>
</feature>
<sequence length="632" mass="69957">METNNGPSSVRGSPSRPVSKPASNKIESPKTANSIRRSPQQQDIPKTAQQAPSRASLEVPKTAQLTPQQEVPKDAQLTPSRTLSQIPNSAQKSQTPKPTPSAKLAPSRTGSHVPNTAQKSSQALRQTPQLGTPVPQTASNIPRTAVSQIPRTAQQTLGSPSARNASQPRIDSQSKRVETGNKPLPSGYQASKGGSQVPGASQVPPGSRLNTLRTQSQAPKTVSHMPRTVSQIPTGSKVATGTNQVPRTTRTQAPNTGTKVGSRPSQRQSNHTGTNRTKTQGQTSQEEEEEEEEEYEGEYYNEEEDFGEYGYDGDNEEDTERAAIVEPLDYNGCDCFPRLSRPGGHSMVYDQLRCEHNNLTGYQHKGAIRFQDNWDDAVAQSVRKKKFPERPPRKRTILGYPPTELSFPVKGERRVNYIGNPDDEEYEYEDEEHEENEYGEYDEDHGTIVNTAQSRTRNTRHGNTRGQTQPASYRSETKQKTGEIEPLSTAARQTRAKTGQSLEQQQIEEDIDNILPPIGIQKPHSRETSRSYQSQHSLPVISPNGSGRMTAIEEQSETSSRATAGYDMYSDSRSNTMQNGETGSRVSVAQSMVIPERQPFQGKAYDPVTKQVYNYYVDTTGKNRQYDRTLDI</sequence>
<feature type="compositionally biased region" description="Low complexity" evidence="1">
    <location>
        <begin position="1"/>
        <end position="19"/>
    </location>
</feature>
<dbReference type="EMBL" id="CAIIXF020000012">
    <property type="protein sequence ID" value="CAH1802351.1"/>
    <property type="molecule type" value="Genomic_DNA"/>
</dbReference>
<feature type="compositionally biased region" description="Acidic residues" evidence="1">
    <location>
        <begin position="421"/>
        <end position="438"/>
    </location>
</feature>
<evidence type="ECO:0000313" key="3">
    <source>
        <dbReference type="Proteomes" id="UP000749559"/>
    </source>
</evidence>
<feature type="region of interest" description="Disordered" evidence="1">
    <location>
        <begin position="516"/>
        <end position="547"/>
    </location>
</feature>
<dbReference type="OrthoDB" id="6156985at2759"/>
<feature type="compositionally biased region" description="Polar residues" evidence="1">
    <location>
        <begin position="21"/>
        <end position="53"/>
    </location>
</feature>
<reference evidence="2" key="1">
    <citation type="submission" date="2022-03" db="EMBL/GenBank/DDBJ databases">
        <authorList>
            <person name="Martin C."/>
        </authorList>
    </citation>
    <scope>NUCLEOTIDE SEQUENCE</scope>
</reference>
<feature type="region of interest" description="Disordered" evidence="1">
    <location>
        <begin position="418"/>
        <end position="438"/>
    </location>
</feature>
<keyword evidence="3" id="KW-1185">Reference proteome</keyword>
<feature type="compositionally biased region" description="Polar residues" evidence="1">
    <location>
        <begin position="77"/>
        <end position="96"/>
    </location>
</feature>
<evidence type="ECO:0000256" key="1">
    <source>
        <dbReference type="SAM" id="MobiDB-lite"/>
    </source>
</evidence>
<feature type="compositionally biased region" description="Polar residues" evidence="1">
    <location>
        <begin position="208"/>
        <end position="220"/>
    </location>
</feature>
<feature type="region of interest" description="Disordered" evidence="1">
    <location>
        <begin position="1"/>
        <end position="322"/>
    </location>
</feature>
<feature type="compositionally biased region" description="Basic residues" evidence="1">
    <location>
        <begin position="383"/>
        <end position="396"/>
    </location>
</feature>
<name>A0A8J1XPX0_OWEFU</name>
<evidence type="ECO:0000313" key="2">
    <source>
        <dbReference type="EMBL" id="CAH1802351.1"/>
    </source>
</evidence>
<accession>A0A8J1XPX0</accession>
<feature type="compositionally biased region" description="Polar residues" evidence="1">
    <location>
        <begin position="108"/>
        <end position="171"/>
    </location>
</feature>